<organism evidence="1 2">
    <name type="scientific">Streptodolium elevatio</name>
    <dbReference type="NCBI Taxonomy" id="3157996"/>
    <lineage>
        <taxon>Bacteria</taxon>
        <taxon>Bacillati</taxon>
        <taxon>Actinomycetota</taxon>
        <taxon>Actinomycetes</taxon>
        <taxon>Kitasatosporales</taxon>
        <taxon>Streptomycetaceae</taxon>
        <taxon>Streptodolium</taxon>
    </lineage>
</organism>
<dbReference type="SUPFAM" id="SSF53067">
    <property type="entry name" value="Actin-like ATPase domain"/>
    <property type="match status" value="1"/>
</dbReference>
<protein>
    <recommendedName>
        <fullName evidence="3">ROK family protein</fullName>
    </recommendedName>
</protein>
<comment type="caution">
    <text evidence="1">The sequence shown here is derived from an EMBL/GenBank/DDBJ whole genome shotgun (WGS) entry which is preliminary data.</text>
</comment>
<dbReference type="Gene3D" id="3.30.420.40">
    <property type="match status" value="1"/>
</dbReference>
<evidence type="ECO:0008006" key="3">
    <source>
        <dbReference type="Google" id="ProtNLM"/>
    </source>
</evidence>
<accession>A0ABV3DVS9</accession>
<dbReference type="InterPro" id="IPR043129">
    <property type="entry name" value="ATPase_NBD"/>
</dbReference>
<keyword evidence="2" id="KW-1185">Reference proteome</keyword>
<evidence type="ECO:0000313" key="1">
    <source>
        <dbReference type="EMBL" id="MEU8139855.1"/>
    </source>
</evidence>
<name>A0ABV3DVS9_9ACTN</name>
<evidence type="ECO:0000313" key="2">
    <source>
        <dbReference type="Proteomes" id="UP001551482"/>
    </source>
</evidence>
<reference evidence="1 2" key="1">
    <citation type="submission" date="2024-06" db="EMBL/GenBank/DDBJ databases">
        <title>The Natural Products Discovery Center: Release of the First 8490 Sequenced Strains for Exploring Actinobacteria Biosynthetic Diversity.</title>
        <authorList>
            <person name="Kalkreuter E."/>
            <person name="Kautsar S.A."/>
            <person name="Yang D."/>
            <person name="Bader C.D."/>
            <person name="Teijaro C.N."/>
            <person name="Fluegel L."/>
            <person name="Davis C.M."/>
            <person name="Simpson J.R."/>
            <person name="Lauterbach L."/>
            <person name="Steele A.D."/>
            <person name="Gui C."/>
            <person name="Meng S."/>
            <person name="Li G."/>
            <person name="Viehrig K."/>
            <person name="Ye F."/>
            <person name="Su P."/>
            <person name="Kiefer A.F."/>
            <person name="Nichols A."/>
            <person name="Cepeda A.J."/>
            <person name="Yan W."/>
            <person name="Fan B."/>
            <person name="Jiang Y."/>
            <person name="Adhikari A."/>
            <person name="Zheng C.-J."/>
            <person name="Schuster L."/>
            <person name="Cowan T.M."/>
            <person name="Smanski M.J."/>
            <person name="Chevrette M.G."/>
            <person name="De Carvalho L.P.S."/>
            <person name="Shen B."/>
        </authorList>
    </citation>
    <scope>NUCLEOTIDE SEQUENCE [LARGE SCALE GENOMIC DNA]</scope>
    <source>
        <strain evidence="1 2">NPDC048946</strain>
    </source>
</reference>
<sequence length="77" mass="7965">MSFHNPGRILIGGAFSAVGDDVVAEIKAVVYRRVLPLATRTLRIETGPLGERAAIVGAVALAQEHALTPGALATLFG</sequence>
<gene>
    <name evidence="1" type="ORF">AB0C36_40965</name>
</gene>
<dbReference type="RefSeq" id="WP_358364339.1">
    <property type="nucleotide sequence ID" value="NZ_JBEZFP010000207.1"/>
</dbReference>
<proteinExistence type="predicted"/>
<dbReference type="Proteomes" id="UP001551482">
    <property type="component" value="Unassembled WGS sequence"/>
</dbReference>
<dbReference type="EMBL" id="JBEZFP010000207">
    <property type="protein sequence ID" value="MEU8139855.1"/>
    <property type="molecule type" value="Genomic_DNA"/>
</dbReference>